<dbReference type="RefSeq" id="WP_103680994.1">
    <property type="nucleotide sequence ID" value="NZ_LPWH01000118.1"/>
</dbReference>
<dbReference type="Proteomes" id="UP000237350">
    <property type="component" value="Unassembled WGS sequence"/>
</dbReference>
<dbReference type="AlphaFoldDB" id="A0A2S4JGJ3"/>
<evidence type="ECO:0008006" key="3">
    <source>
        <dbReference type="Google" id="ProtNLM"/>
    </source>
</evidence>
<organism evidence="1 2">
    <name type="scientific">Alkalispirochaeta sphaeroplastigenens</name>
    <dbReference type="NCBI Taxonomy" id="1187066"/>
    <lineage>
        <taxon>Bacteria</taxon>
        <taxon>Pseudomonadati</taxon>
        <taxon>Spirochaetota</taxon>
        <taxon>Spirochaetia</taxon>
        <taxon>Spirochaetales</taxon>
        <taxon>Spirochaetaceae</taxon>
        <taxon>Alkalispirochaeta</taxon>
    </lineage>
</organism>
<protein>
    <recommendedName>
        <fullName evidence="3">Aminoglycoside phosphotransferase domain-containing protein</fullName>
    </recommendedName>
</protein>
<dbReference type="InterPro" id="IPR011009">
    <property type="entry name" value="Kinase-like_dom_sf"/>
</dbReference>
<proteinExistence type="predicted"/>
<dbReference type="SUPFAM" id="SSF56112">
    <property type="entry name" value="Protein kinase-like (PK-like)"/>
    <property type="match status" value="1"/>
</dbReference>
<evidence type="ECO:0000313" key="2">
    <source>
        <dbReference type="Proteomes" id="UP000237350"/>
    </source>
</evidence>
<reference evidence="2" key="1">
    <citation type="submission" date="2015-12" db="EMBL/GenBank/DDBJ databases">
        <authorList>
            <person name="Lodha T.D."/>
            <person name="Chintalapati S."/>
            <person name="Chintalapati V.R."/>
            <person name="Sravanthi T."/>
        </authorList>
    </citation>
    <scope>NUCLEOTIDE SEQUENCE [LARGE SCALE GENOMIC DNA]</scope>
    <source>
        <strain evidence="2">JC133</strain>
    </source>
</reference>
<accession>A0A2S4JGJ3</accession>
<evidence type="ECO:0000313" key="1">
    <source>
        <dbReference type="EMBL" id="POQ98652.1"/>
    </source>
</evidence>
<name>A0A2S4JGJ3_9SPIO</name>
<keyword evidence="2" id="KW-1185">Reference proteome</keyword>
<sequence length="316" mass="34871">MKNHNRHRLVQPGAEIPGLGRVRTVEPLVSFRERCLGKYHRDATVVRVTSDAGTVCKAVLVVPGAGTPSAEPRTRRAARDLREFGQSSAVPALVYVDETLLVLEYLAGTPLSERSITPDQARRVGRFTALHQAPCTRDKADSAGFGAFLERLDQAGQLSPDQVLQAREFSSRSRPFPGGPDAPWRLCFSDTALKNYIDLPGGGLAYIDAFGIAYRRVGAVFIKQVFSLPGAARQPFIEAYCDTAPWSAHLLEHLKEYLLYTLAEQAAKYLTHTNKTLYRRVRRSRTRALALARFTAALDLPEDPQALLGWLSGDTP</sequence>
<dbReference type="OrthoDB" id="10012031at2"/>
<comment type="caution">
    <text evidence="1">The sequence shown here is derived from an EMBL/GenBank/DDBJ whole genome shotgun (WGS) entry which is preliminary data.</text>
</comment>
<gene>
    <name evidence="1" type="ORF">AU468_12370</name>
</gene>
<dbReference type="EMBL" id="LPWH01000118">
    <property type="protein sequence ID" value="POQ98652.1"/>
    <property type="molecule type" value="Genomic_DNA"/>
</dbReference>